<feature type="region of interest" description="Disordered" evidence="1">
    <location>
        <begin position="236"/>
        <end position="272"/>
    </location>
</feature>
<feature type="compositionally biased region" description="Basic residues" evidence="1">
    <location>
        <begin position="416"/>
        <end position="431"/>
    </location>
</feature>
<dbReference type="Proteomes" id="UP001447188">
    <property type="component" value="Unassembled WGS sequence"/>
</dbReference>
<name>A0ABR3GD33_9PEZI</name>
<proteinExistence type="predicted"/>
<gene>
    <name evidence="2" type="ORF">Q9L58_007646</name>
</gene>
<comment type="caution">
    <text evidence="2">The sequence shown here is derived from an EMBL/GenBank/DDBJ whole genome shotgun (WGS) entry which is preliminary data.</text>
</comment>
<evidence type="ECO:0000256" key="1">
    <source>
        <dbReference type="SAM" id="MobiDB-lite"/>
    </source>
</evidence>
<sequence>MALTFGSSSPYSSYARHPTRVPAPTVAAAVKKHVTFTAAAEVLPPAVAATVQFHIPYTTIDLFFRPEMMIPLAYPDTPPIYLVIDDVPAVALPDIRLYIEKINEHAKIDHSPTTKRLIVSCASHEHNYMAYIGPEIMRLITSDDNSFTGNDPVFEIVENTDSEIRLGDEKRGRQPDGGLRLLNSDSRLPPFLVWEVVDSQPLSSMIEKITHYFTKSDGLIRIVIVIQLIRQRPPKRKRRASSIGDGSDTGASSRVTEDIGEGEPVPPQPPPRGRLVEGFYWVYKHACDPAGDRVILCPIEHEEFYPTPPSSVLTLTWADIMYQVPPQLASKTVTIPFMILHERFRKLVDMASGPPLINDPKPQQLGKWNITDFPGIVATPDRSDPPSTSEASNEGADPSFEGVAEAVPDEGAGPRRSARLARGVRRGRRSG</sequence>
<feature type="region of interest" description="Disordered" evidence="1">
    <location>
        <begin position="373"/>
        <end position="431"/>
    </location>
</feature>
<dbReference type="EMBL" id="JBBBZM010000124">
    <property type="protein sequence ID" value="KAL0633476.1"/>
    <property type="molecule type" value="Genomic_DNA"/>
</dbReference>
<protein>
    <submittedName>
        <fullName evidence="2">Uncharacterized protein</fullName>
    </submittedName>
</protein>
<reference evidence="2 3" key="1">
    <citation type="submission" date="2024-02" db="EMBL/GenBank/DDBJ databases">
        <title>Discinaceae phylogenomics.</title>
        <authorList>
            <person name="Dirks A.C."/>
            <person name="James T.Y."/>
        </authorList>
    </citation>
    <scope>NUCLEOTIDE SEQUENCE [LARGE SCALE GENOMIC DNA]</scope>
    <source>
        <strain evidence="2 3">ACD0624</strain>
    </source>
</reference>
<evidence type="ECO:0000313" key="2">
    <source>
        <dbReference type="EMBL" id="KAL0633476.1"/>
    </source>
</evidence>
<evidence type="ECO:0000313" key="3">
    <source>
        <dbReference type="Proteomes" id="UP001447188"/>
    </source>
</evidence>
<accession>A0ABR3GD33</accession>
<organism evidence="2 3">
    <name type="scientific">Discina gigas</name>
    <dbReference type="NCBI Taxonomy" id="1032678"/>
    <lineage>
        <taxon>Eukaryota</taxon>
        <taxon>Fungi</taxon>
        <taxon>Dikarya</taxon>
        <taxon>Ascomycota</taxon>
        <taxon>Pezizomycotina</taxon>
        <taxon>Pezizomycetes</taxon>
        <taxon>Pezizales</taxon>
        <taxon>Discinaceae</taxon>
        <taxon>Discina</taxon>
    </lineage>
</organism>
<keyword evidence="3" id="KW-1185">Reference proteome</keyword>